<dbReference type="InterPro" id="IPR002053">
    <property type="entry name" value="Glyco_hydro_25"/>
</dbReference>
<dbReference type="AlphaFoldDB" id="A0A846ZFQ9"/>
<dbReference type="GO" id="GO:0016998">
    <property type="term" value="P:cell wall macromolecule catabolic process"/>
    <property type="evidence" value="ECO:0007669"/>
    <property type="project" value="InterPro"/>
</dbReference>
<dbReference type="PANTHER" id="PTHR34135:SF2">
    <property type="entry name" value="LYSOZYME"/>
    <property type="match status" value="1"/>
</dbReference>
<dbReference type="SMART" id="SM00641">
    <property type="entry name" value="Glyco_25"/>
    <property type="match status" value="1"/>
</dbReference>
<dbReference type="InterPro" id="IPR017853">
    <property type="entry name" value="GH"/>
</dbReference>
<dbReference type="EMBL" id="JAAXPO010000002">
    <property type="protein sequence ID" value="NKZ18021.1"/>
    <property type="molecule type" value="Genomic_DNA"/>
</dbReference>
<evidence type="ECO:0000313" key="5">
    <source>
        <dbReference type="EMBL" id="NKZ18021.1"/>
    </source>
</evidence>
<organism evidence="5 6">
    <name type="scientific">Leuconostoc holzapfelii</name>
    <dbReference type="NCBI Taxonomy" id="434464"/>
    <lineage>
        <taxon>Bacteria</taxon>
        <taxon>Bacillati</taxon>
        <taxon>Bacillota</taxon>
        <taxon>Bacilli</taxon>
        <taxon>Lactobacillales</taxon>
        <taxon>Lactobacillaceae</taxon>
        <taxon>Leuconostoc</taxon>
    </lineage>
</organism>
<dbReference type="Proteomes" id="UP000590460">
    <property type="component" value="Unassembled WGS sequence"/>
</dbReference>
<accession>A0A846ZFQ9</accession>
<keyword evidence="4" id="KW-0472">Membrane</keyword>
<gene>
    <name evidence="5" type="ORF">HF966_02295</name>
</gene>
<evidence type="ECO:0000313" key="6">
    <source>
        <dbReference type="Proteomes" id="UP000590460"/>
    </source>
</evidence>
<evidence type="ECO:0000256" key="2">
    <source>
        <dbReference type="ARBA" id="ARBA00022801"/>
    </source>
</evidence>
<comment type="similarity">
    <text evidence="1">Belongs to the glycosyl hydrolase 25 family.</text>
</comment>
<evidence type="ECO:0000256" key="1">
    <source>
        <dbReference type="ARBA" id="ARBA00010646"/>
    </source>
</evidence>
<keyword evidence="4" id="KW-1133">Transmembrane helix</keyword>
<dbReference type="GO" id="GO:0009253">
    <property type="term" value="P:peptidoglycan catabolic process"/>
    <property type="evidence" value="ECO:0007669"/>
    <property type="project" value="InterPro"/>
</dbReference>
<dbReference type="GO" id="GO:0003796">
    <property type="term" value="F:lysozyme activity"/>
    <property type="evidence" value="ECO:0007669"/>
    <property type="project" value="InterPro"/>
</dbReference>
<comment type="caution">
    <text evidence="5">The sequence shown here is derived from an EMBL/GenBank/DDBJ whole genome shotgun (WGS) entry which is preliminary data.</text>
</comment>
<name>A0A846ZFQ9_9LACO</name>
<dbReference type="InterPro" id="IPR018077">
    <property type="entry name" value="Glyco_hydro_fam25_subgr"/>
</dbReference>
<dbReference type="SUPFAM" id="SSF51445">
    <property type="entry name" value="(Trans)glycosidases"/>
    <property type="match status" value="1"/>
</dbReference>
<dbReference type="Gene3D" id="3.20.20.80">
    <property type="entry name" value="Glycosidases"/>
    <property type="match status" value="1"/>
</dbReference>
<sequence>MDIMTNNAAVKQKIKTNNLLLITTWVILVVGFSATLAVWLLSKPVVIHTDATPAGFSVQGVAINQASGYVDYNNLATNGIDFTYLRATTGTSFSDDGYQSSYDHAQAAKLKVGSIQVFDSSVDATTQAQYFISHVGSRVGQLPIAVYVTDDQIDTQASKTRLAGVVKSLAAHYDKSVVVYTTPSVKDKLSKTLHQTNYWLIEDNTNDKASDNQFIQYSEDHTIGTGLKAIKMPTSVFNGTTKEFEAIK</sequence>
<proteinExistence type="inferred from homology"/>
<keyword evidence="3" id="KW-0326">Glycosidase</keyword>
<dbReference type="PANTHER" id="PTHR34135">
    <property type="entry name" value="LYSOZYME"/>
    <property type="match status" value="1"/>
</dbReference>
<reference evidence="5 6" key="1">
    <citation type="submission" date="2020-04" db="EMBL/GenBank/DDBJ databases">
        <title>MicrobeNet Type strains.</title>
        <authorList>
            <person name="Nicholson A.C."/>
        </authorList>
    </citation>
    <scope>NUCLEOTIDE SEQUENCE [LARGE SCALE GENOMIC DNA]</scope>
    <source>
        <strain evidence="5 6">CCUG 54536</strain>
    </source>
</reference>
<protein>
    <submittedName>
        <fullName evidence="5">1,4-beta-N-acetylmuramidase</fullName>
    </submittedName>
</protein>
<evidence type="ECO:0000256" key="3">
    <source>
        <dbReference type="ARBA" id="ARBA00023295"/>
    </source>
</evidence>
<keyword evidence="2" id="KW-0378">Hydrolase</keyword>
<dbReference type="PROSITE" id="PS51904">
    <property type="entry name" value="GLYCOSYL_HYDROL_F25_2"/>
    <property type="match status" value="1"/>
</dbReference>
<feature type="transmembrane region" description="Helical" evidence="4">
    <location>
        <begin position="20"/>
        <end position="41"/>
    </location>
</feature>
<evidence type="ECO:0000256" key="4">
    <source>
        <dbReference type="SAM" id="Phobius"/>
    </source>
</evidence>
<dbReference type="Pfam" id="PF01183">
    <property type="entry name" value="Glyco_hydro_25"/>
    <property type="match status" value="1"/>
</dbReference>
<keyword evidence="4" id="KW-0812">Transmembrane</keyword>
<dbReference type="GO" id="GO:0016052">
    <property type="term" value="P:carbohydrate catabolic process"/>
    <property type="evidence" value="ECO:0007669"/>
    <property type="project" value="TreeGrafter"/>
</dbReference>